<dbReference type="Proteomes" id="UP001479436">
    <property type="component" value="Unassembled WGS sequence"/>
</dbReference>
<dbReference type="EMBL" id="JASJQH010003526">
    <property type="protein sequence ID" value="KAK9759590.1"/>
    <property type="molecule type" value="Genomic_DNA"/>
</dbReference>
<dbReference type="Gene3D" id="3.30.70.100">
    <property type="match status" value="1"/>
</dbReference>
<feature type="domain" description="HMA" evidence="1">
    <location>
        <begin position="21"/>
        <end position="91"/>
    </location>
</feature>
<protein>
    <recommendedName>
        <fullName evidence="1">HMA domain-containing protein</fullName>
    </recommendedName>
</protein>
<organism evidence="2 3">
    <name type="scientific">Basidiobolus ranarum</name>
    <dbReference type="NCBI Taxonomy" id="34480"/>
    <lineage>
        <taxon>Eukaryota</taxon>
        <taxon>Fungi</taxon>
        <taxon>Fungi incertae sedis</taxon>
        <taxon>Zoopagomycota</taxon>
        <taxon>Entomophthoromycotina</taxon>
        <taxon>Basidiobolomycetes</taxon>
        <taxon>Basidiobolales</taxon>
        <taxon>Basidiobolaceae</taxon>
        <taxon>Basidiobolus</taxon>
    </lineage>
</organism>
<dbReference type="CDD" id="cd00371">
    <property type="entry name" value="HMA"/>
    <property type="match status" value="1"/>
</dbReference>
<dbReference type="Pfam" id="PF00403">
    <property type="entry name" value="HMA"/>
    <property type="match status" value="1"/>
</dbReference>
<dbReference type="SUPFAM" id="SSF55008">
    <property type="entry name" value="HMA, heavy metal-associated domain"/>
    <property type="match status" value="1"/>
</dbReference>
<gene>
    <name evidence="2" type="ORF">K7432_017254</name>
</gene>
<proteinExistence type="predicted"/>
<evidence type="ECO:0000313" key="2">
    <source>
        <dbReference type="EMBL" id="KAK9759590.1"/>
    </source>
</evidence>
<comment type="caution">
    <text evidence="2">The sequence shown here is derived from an EMBL/GenBank/DDBJ whole genome shotgun (WGS) entry which is preliminary data.</text>
</comment>
<dbReference type="PROSITE" id="PS50846">
    <property type="entry name" value="HMA_2"/>
    <property type="match status" value="1"/>
</dbReference>
<reference evidence="2 3" key="1">
    <citation type="submission" date="2023-04" db="EMBL/GenBank/DDBJ databases">
        <title>Genome of Basidiobolus ranarum AG-B5.</title>
        <authorList>
            <person name="Stajich J.E."/>
            <person name="Carter-House D."/>
            <person name="Gryganskyi A."/>
        </authorList>
    </citation>
    <scope>NUCLEOTIDE SEQUENCE [LARGE SCALE GENOMIC DNA]</scope>
    <source>
        <strain evidence="2 3">AG-B5</strain>
    </source>
</reference>
<evidence type="ECO:0000259" key="1">
    <source>
        <dbReference type="PROSITE" id="PS50846"/>
    </source>
</evidence>
<keyword evidence="3" id="KW-1185">Reference proteome</keyword>
<accession>A0ABR2WDL9</accession>
<dbReference type="InterPro" id="IPR006121">
    <property type="entry name" value="HMA_dom"/>
</dbReference>
<sequence>MSANTDLQGVLVSQPEQNFLYRAIMQIEGMTCSSCVKTTEKALAAIDSIVTDSISVSSLTGRGVADFAIDDRVQLGKTIEKSISNIGYDLYP</sequence>
<dbReference type="InterPro" id="IPR036163">
    <property type="entry name" value="HMA_dom_sf"/>
</dbReference>
<name>A0ABR2WDL9_9FUNG</name>
<evidence type="ECO:0000313" key="3">
    <source>
        <dbReference type="Proteomes" id="UP001479436"/>
    </source>
</evidence>